<dbReference type="InterPro" id="IPR013228">
    <property type="entry name" value="PE-PPE_C"/>
</dbReference>
<feature type="signal peptide" evidence="1">
    <location>
        <begin position="1"/>
        <end position="26"/>
    </location>
</feature>
<evidence type="ECO:0000313" key="4">
    <source>
        <dbReference type="Proteomes" id="UP001299046"/>
    </source>
</evidence>
<reference evidence="3 4" key="1">
    <citation type="submission" date="2023-12" db="EMBL/GenBank/DDBJ databases">
        <title>Description of new species of Mycobacterium terrae complex isolated from sewage at the Sao Paulo Zoological Park Foundation in Brazil.</title>
        <authorList>
            <person name="Romagnoli C.L."/>
            <person name="Conceicao E.C."/>
            <person name="Machado E."/>
            <person name="Barreto L.B.P.F."/>
            <person name="Sharma A."/>
            <person name="Silva N.M."/>
            <person name="Marques L.E."/>
            <person name="Juliana M.A."/>
            <person name="Lourenco M.C.S."/>
            <person name="Digiampietri L.A."/>
            <person name="Suffys P.N."/>
            <person name="Viana-Niero C."/>
        </authorList>
    </citation>
    <scope>NUCLEOTIDE SEQUENCE [LARGE SCALE GENOMIC DNA]</scope>
    <source>
        <strain evidence="3 4">MYC123</strain>
    </source>
</reference>
<dbReference type="Gene3D" id="3.40.50.1820">
    <property type="entry name" value="alpha/beta hydrolase"/>
    <property type="match status" value="1"/>
</dbReference>
<evidence type="ECO:0000259" key="2">
    <source>
        <dbReference type="Pfam" id="PF08237"/>
    </source>
</evidence>
<comment type="caution">
    <text evidence="3">The sequence shown here is derived from an EMBL/GenBank/DDBJ whole genome shotgun (WGS) entry which is preliminary data.</text>
</comment>
<feature type="chain" id="PRO_5045726233" evidence="1">
    <location>
        <begin position="27"/>
        <end position="429"/>
    </location>
</feature>
<proteinExistence type="predicted"/>
<keyword evidence="4" id="KW-1185">Reference proteome</keyword>
<organism evidence="3 4">
    <name type="scientific">[Mycobacterium] zoologicum</name>
    <dbReference type="NCBI Taxonomy" id="2872311"/>
    <lineage>
        <taxon>Bacteria</taxon>
        <taxon>Bacillati</taxon>
        <taxon>Actinomycetota</taxon>
        <taxon>Actinomycetes</taxon>
        <taxon>Mycobacteriales</taxon>
        <taxon>Mycobacteriaceae</taxon>
        <taxon>Mycolicibacter</taxon>
    </lineage>
</organism>
<protein>
    <submittedName>
        <fullName evidence="3">PE-PPE domain-containing protein</fullName>
    </submittedName>
</protein>
<feature type="domain" description="PE-PPE" evidence="2">
    <location>
        <begin position="78"/>
        <end position="301"/>
    </location>
</feature>
<evidence type="ECO:0000256" key="1">
    <source>
        <dbReference type="SAM" id="SignalP"/>
    </source>
</evidence>
<gene>
    <name evidence="3" type="ORF">KV112_20515</name>
</gene>
<dbReference type="RefSeq" id="WP_224862561.1">
    <property type="nucleotide sequence ID" value="NZ_JAYJJT010000034.1"/>
</dbReference>
<sequence>MTRRQMVALAGNVLVSAVFCAPLAWADSTDSPLNALMMGGTGMPTPSQAWRDAIITDYINPATGGDYTSVLVPTPESFASHSVPTGLANLQDAIAAQLAAQPGRPFVVEGYSQSAMIAVMEKAHLAELAATGQPAPDVTFVLLGSSSRPNGGEVARFEGLNIPGLGGSFPGAGPTDLGIHTIDISKQYDFFSDFPQYPLNLVAVLNSFFGIIYAHAAYGDGAIPGVPAIWPPSDPLAGPYADEYLLGSTDIVRQVEGDTTFYLIPSTTLPLLGPLMSLGVPQPVLDIVQPALQVIIEAGYDRSVPFGEPTPIQLFPTLDPLTFGIEFAKAVVQGADNAAALFGMQLPGYDTMENLLAQAQSWSEENLGVSYHDAVAQLNADFNPFTMFFAIEGPIGQAIQDLLDVTGIQQAVIDPILGFIGPFGGLYTS</sequence>
<dbReference type="SUPFAM" id="SSF53474">
    <property type="entry name" value="alpha/beta-Hydrolases"/>
    <property type="match status" value="1"/>
</dbReference>
<dbReference type="Proteomes" id="UP001299046">
    <property type="component" value="Unassembled WGS sequence"/>
</dbReference>
<dbReference type="Pfam" id="PF08237">
    <property type="entry name" value="PE-PPE"/>
    <property type="match status" value="1"/>
</dbReference>
<evidence type="ECO:0000313" key="3">
    <source>
        <dbReference type="EMBL" id="MEB3052098.1"/>
    </source>
</evidence>
<name>A0ABU5YPV2_9MYCO</name>
<dbReference type="EMBL" id="JAYJJT010000034">
    <property type="protein sequence ID" value="MEB3052098.1"/>
    <property type="molecule type" value="Genomic_DNA"/>
</dbReference>
<keyword evidence="1" id="KW-0732">Signal</keyword>
<accession>A0ABU5YPV2</accession>
<dbReference type="InterPro" id="IPR029058">
    <property type="entry name" value="AB_hydrolase_fold"/>
</dbReference>